<dbReference type="Gene3D" id="3.10.290.10">
    <property type="entry name" value="RNA-binding S4 domain"/>
    <property type="match status" value="1"/>
</dbReference>
<dbReference type="NCBIfam" id="TIGR00005">
    <property type="entry name" value="rluA_subfam"/>
    <property type="match status" value="1"/>
</dbReference>
<dbReference type="SUPFAM" id="SSF55174">
    <property type="entry name" value="Alpha-L RNA-binding motif"/>
    <property type="match status" value="1"/>
</dbReference>
<reference evidence="9 10" key="1">
    <citation type="submission" date="2018-09" db="EMBL/GenBank/DDBJ databases">
        <title>Genomic Encyclopedia of Archaeal and Bacterial Type Strains, Phase II (KMG-II): from individual species to whole genera.</title>
        <authorList>
            <person name="Goeker M."/>
        </authorList>
    </citation>
    <scope>NUCLEOTIDE SEQUENCE [LARGE SCALE GENOMIC DNA]</scope>
    <source>
        <strain evidence="9 10">DSM 17008</strain>
    </source>
</reference>
<dbReference type="OrthoDB" id="9773999at2"/>
<proteinExistence type="inferred from homology"/>
<sequence>MEVMQWIITTDEEGSRIDQFVTKQGEDWSRSMVQQWIKEGQVLVNNKTVKSNYKLNAEDEVEVSVPEAVEPDILPENIPLQVVYEDADVIVINKERGIVVHPAPGHYSGTLVNALMYHCNDLSGINGEKRPGIVHRIDKDTTGLLVAAKHDKAHEQLSRQLQDKSMKREYAAIVHGVVEHDKGTIDAPIGRDERDRQKMKVTQRNAKDAVTHFDVLERFAHYTYIHCELETGRTHQIRVHMKYINHVIAGDPKYGKKNTLPIDGQALHAHTLSFIHPMTQERMTFKAPLPEEMESLLESLRKIT</sequence>
<keyword evidence="4 7" id="KW-0413">Isomerase</keyword>
<dbReference type="CDD" id="cd02869">
    <property type="entry name" value="PseudoU_synth_RluA_like"/>
    <property type="match status" value="1"/>
</dbReference>
<evidence type="ECO:0000256" key="1">
    <source>
        <dbReference type="ARBA" id="ARBA00000073"/>
    </source>
</evidence>
<evidence type="ECO:0000313" key="9">
    <source>
        <dbReference type="EMBL" id="RKD75436.1"/>
    </source>
</evidence>
<evidence type="ECO:0000259" key="8">
    <source>
        <dbReference type="SMART" id="SM00363"/>
    </source>
</evidence>
<comment type="caution">
    <text evidence="9">The sequence shown here is derived from an EMBL/GenBank/DDBJ whole genome shotgun (WGS) entry which is preliminary data.</text>
</comment>
<organism evidence="9 10">
    <name type="scientific">Sinobaca qinghaiensis</name>
    <dbReference type="NCBI Taxonomy" id="342944"/>
    <lineage>
        <taxon>Bacteria</taxon>
        <taxon>Bacillati</taxon>
        <taxon>Bacillota</taxon>
        <taxon>Bacilli</taxon>
        <taxon>Bacillales</taxon>
        <taxon>Sporolactobacillaceae</taxon>
        <taxon>Sinobaca</taxon>
    </lineage>
</organism>
<evidence type="ECO:0000313" key="10">
    <source>
        <dbReference type="Proteomes" id="UP000285120"/>
    </source>
</evidence>
<dbReference type="Proteomes" id="UP000285120">
    <property type="component" value="Unassembled WGS sequence"/>
</dbReference>
<evidence type="ECO:0000256" key="6">
    <source>
        <dbReference type="PROSITE-ProRule" id="PRU00182"/>
    </source>
</evidence>
<dbReference type="Pfam" id="PF01479">
    <property type="entry name" value="S4"/>
    <property type="match status" value="1"/>
</dbReference>
<keyword evidence="10" id="KW-1185">Reference proteome</keyword>
<dbReference type="GO" id="GO:0003723">
    <property type="term" value="F:RNA binding"/>
    <property type="evidence" value="ECO:0007669"/>
    <property type="project" value="UniProtKB-KW"/>
</dbReference>
<dbReference type="RefSeq" id="WP_120192314.1">
    <property type="nucleotide sequence ID" value="NZ_RAPK01000007.1"/>
</dbReference>
<dbReference type="Gene3D" id="3.30.2350.10">
    <property type="entry name" value="Pseudouridine synthase"/>
    <property type="match status" value="1"/>
</dbReference>
<dbReference type="PROSITE" id="PS50889">
    <property type="entry name" value="S4"/>
    <property type="match status" value="1"/>
</dbReference>
<evidence type="ECO:0000256" key="4">
    <source>
        <dbReference type="ARBA" id="ARBA00023235"/>
    </source>
</evidence>
<dbReference type="InterPro" id="IPR036986">
    <property type="entry name" value="S4_RNA-bd_sf"/>
</dbReference>
<comment type="function">
    <text evidence="7">Responsible for synthesis of pseudouridine from uracil.</text>
</comment>
<dbReference type="Pfam" id="PF00849">
    <property type="entry name" value="PseudoU_synth_2"/>
    <property type="match status" value="1"/>
</dbReference>
<gene>
    <name evidence="9" type="ORF">ATL39_1135</name>
</gene>
<dbReference type="PANTHER" id="PTHR21600:SF44">
    <property type="entry name" value="RIBOSOMAL LARGE SUBUNIT PSEUDOURIDINE SYNTHASE D"/>
    <property type="match status" value="1"/>
</dbReference>
<accession>A0A419V699</accession>
<dbReference type="PANTHER" id="PTHR21600">
    <property type="entry name" value="MITOCHONDRIAL RNA PSEUDOURIDINE SYNTHASE"/>
    <property type="match status" value="1"/>
</dbReference>
<name>A0A419V699_9BACL</name>
<dbReference type="InterPro" id="IPR050188">
    <property type="entry name" value="RluA_PseudoU_synthase"/>
</dbReference>
<keyword evidence="3 6" id="KW-0694">RNA-binding</keyword>
<evidence type="ECO:0000256" key="3">
    <source>
        <dbReference type="ARBA" id="ARBA00022884"/>
    </source>
</evidence>
<dbReference type="SUPFAM" id="SSF55120">
    <property type="entry name" value="Pseudouridine synthase"/>
    <property type="match status" value="1"/>
</dbReference>
<dbReference type="SMART" id="SM00363">
    <property type="entry name" value="S4"/>
    <property type="match status" value="1"/>
</dbReference>
<dbReference type="InterPro" id="IPR006225">
    <property type="entry name" value="PsdUridine_synth_RluC/D"/>
</dbReference>
<dbReference type="PROSITE" id="PS01129">
    <property type="entry name" value="PSI_RLU"/>
    <property type="match status" value="1"/>
</dbReference>
<feature type="active site" evidence="5">
    <location>
        <position position="138"/>
    </location>
</feature>
<feature type="domain" description="RNA-binding S4" evidence="8">
    <location>
        <begin position="15"/>
        <end position="79"/>
    </location>
</feature>
<evidence type="ECO:0000256" key="2">
    <source>
        <dbReference type="ARBA" id="ARBA00010876"/>
    </source>
</evidence>
<comment type="similarity">
    <text evidence="2 7">Belongs to the pseudouridine synthase RluA family.</text>
</comment>
<dbReference type="EMBL" id="RAPK01000007">
    <property type="protein sequence ID" value="RKD75436.1"/>
    <property type="molecule type" value="Genomic_DNA"/>
</dbReference>
<dbReference type="GO" id="GO:0120159">
    <property type="term" value="F:rRNA pseudouridine synthase activity"/>
    <property type="evidence" value="ECO:0007669"/>
    <property type="project" value="UniProtKB-ARBA"/>
</dbReference>
<dbReference type="CDD" id="cd00165">
    <property type="entry name" value="S4"/>
    <property type="match status" value="1"/>
</dbReference>
<dbReference type="InterPro" id="IPR006224">
    <property type="entry name" value="PsdUridine_synth_RluA-like_CS"/>
</dbReference>
<dbReference type="FunFam" id="3.30.2350.10:FF:000006">
    <property type="entry name" value="Pseudouridine synthase"/>
    <property type="match status" value="1"/>
</dbReference>
<protein>
    <recommendedName>
        <fullName evidence="7">Pseudouridine synthase</fullName>
        <ecNumber evidence="7">5.4.99.-</ecNumber>
    </recommendedName>
</protein>
<dbReference type="GO" id="GO:0000455">
    <property type="term" value="P:enzyme-directed rRNA pseudouridine synthesis"/>
    <property type="evidence" value="ECO:0007669"/>
    <property type="project" value="TreeGrafter"/>
</dbReference>
<dbReference type="AlphaFoldDB" id="A0A419V699"/>
<comment type="catalytic activity">
    <reaction evidence="1 7">
        <text>a uridine in RNA = a pseudouridine in RNA</text>
        <dbReference type="Rhea" id="RHEA:48348"/>
        <dbReference type="Rhea" id="RHEA-COMP:12068"/>
        <dbReference type="Rhea" id="RHEA-COMP:12069"/>
        <dbReference type="ChEBI" id="CHEBI:65314"/>
        <dbReference type="ChEBI" id="CHEBI:65315"/>
    </reaction>
</comment>
<dbReference type="InterPro" id="IPR020103">
    <property type="entry name" value="PsdUridine_synth_cat_dom_sf"/>
</dbReference>
<dbReference type="EC" id="5.4.99.-" evidence="7"/>
<dbReference type="InterPro" id="IPR006145">
    <property type="entry name" value="PsdUridine_synth_RsuA/RluA"/>
</dbReference>
<evidence type="ECO:0000256" key="7">
    <source>
        <dbReference type="RuleBase" id="RU362028"/>
    </source>
</evidence>
<dbReference type="InterPro" id="IPR002942">
    <property type="entry name" value="S4_RNA-bd"/>
</dbReference>
<evidence type="ECO:0000256" key="5">
    <source>
        <dbReference type="PIRSR" id="PIRSR606225-1"/>
    </source>
</evidence>